<dbReference type="AlphaFoldDB" id="A0A3S9YD61"/>
<evidence type="ECO:0000313" key="3">
    <source>
        <dbReference type="Proteomes" id="UP000275579"/>
    </source>
</evidence>
<proteinExistence type="predicted"/>
<evidence type="ECO:0000256" key="1">
    <source>
        <dbReference type="SAM" id="MobiDB-lite"/>
    </source>
</evidence>
<sequence length="259" mass="25120">MCVGEVSELESPESPELPESAGALVAASVCAGCAARSGVDAVGALARGGAAVWDGVSDCGCRAVVAGGGVAAVGRACRPAGRDGRAPGCREASLSARSVDEAAGSVRGVDARSGSGIEAAWVPLVAGLFCSMLTVRPPPTRAKAVAAAARRRCFFHRTSWRRRAARPCPVGAGTSASPGAPSSGAAAVSAVSALSAGAASKAPPNGAVSEAPPPNGPASAYRPWPGSGAGASSDCQDSQVAAAAIALCRRWVGGAMSGA</sequence>
<reference evidence="2 3" key="1">
    <citation type="submission" date="2018-04" db="EMBL/GenBank/DDBJ databases">
        <title>Complete genome sequences of Streptomyces lydicus strain WYEC and characterization of antagonistic properties of biological control agents.</title>
        <authorList>
            <person name="Mariita R.M."/>
            <person name="Sello J.K."/>
        </authorList>
    </citation>
    <scope>NUCLEOTIDE SEQUENCE [LARGE SCALE GENOMIC DNA]</scope>
    <source>
        <strain evidence="2 3">WYEC 108</strain>
    </source>
</reference>
<protein>
    <submittedName>
        <fullName evidence="2">Uncharacterized protein</fullName>
    </submittedName>
</protein>
<feature type="region of interest" description="Disordered" evidence="1">
    <location>
        <begin position="201"/>
        <end position="234"/>
    </location>
</feature>
<dbReference type="Proteomes" id="UP000275579">
    <property type="component" value="Chromosome"/>
</dbReference>
<accession>A0A3S9YD61</accession>
<dbReference type="EMBL" id="CP029042">
    <property type="protein sequence ID" value="AZS72837.1"/>
    <property type="molecule type" value="Genomic_DNA"/>
</dbReference>
<gene>
    <name evidence="2" type="ORF">DDE74_19385</name>
</gene>
<evidence type="ECO:0000313" key="2">
    <source>
        <dbReference type="EMBL" id="AZS72837.1"/>
    </source>
</evidence>
<organism evidence="2 3">
    <name type="scientific">Streptomyces lydicus</name>
    <dbReference type="NCBI Taxonomy" id="47763"/>
    <lineage>
        <taxon>Bacteria</taxon>
        <taxon>Bacillati</taxon>
        <taxon>Actinomycetota</taxon>
        <taxon>Actinomycetes</taxon>
        <taxon>Kitasatosporales</taxon>
        <taxon>Streptomycetaceae</taxon>
        <taxon>Streptomyces</taxon>
    </lineage>
</organism>
<name>A0A3S9YD61_9ACTN</name>